<evidence type="ECO:0000313" key="9">
    <source>
        <dbReference type="Proteomes" id="UP000261640"/>
    </source>
</evidence>
<feature type="compositionally biased region" description="Basic and acidic residues" evidence="6">
    <location>
        <begin position="283"/>
        <end position="300"/>
    </location>
</feature>
<dbReference type="AlphaFoldDB" id="A0A7N8XNW8"/>
<evidence type="ECO:0000256" key="3">
    <source>
        <dbReference type="ARBA" id="ARBA00022771"/>
    </source>
</evidence>
<dbReference type="Gene3D" id="3.30.40.10">
    <property type="entry name" value="Zinc/RING finger domain, C3HC4 (zinc finger)"/>
    <property type="match status" value="1"/>
</dbReference>
<evidence type="ECO:0000259" key="7">
    <source>
        <dbReference type="PROSITE" id="PS51805"/>
    </source>
</evidence>
<dbReference type="GO" id="GO:0005634">
    <property type="term" value="C:nucleus"/>
    <property type="evidence" value="ECO:0007669"/>
    <property type="project" value="UniProtKB-SubCell"/>
</dbReference>
<dbReference type="GO" id="GO:0008270">
    <property type="term" value="F:zinc ion binding"/>
    <property type="evidence" value="ECO:0007669"/>
    <property type="project" value="UniProtKB-KW"/>
</dbReference>
<keyword evidence="4" id="KW-0862">Zinc</keyword>
<feature type="compositionally biased region" description="Basic and acidic residues" evidence="6">
    <location>
        <begin position="205"/>
        <end position="228"/>
    </location>
</feature>
<keyword evidence="2" id="KW-0479">Metal-binding</keyword>
<name>A0A7N8XNW8_9TELE</name>
<dbReference type="InterPro" id="IPR051188">
    <property type="entry name" value="PHD-type_Zinc_Finger"/>
</dbReference>
<feature type="region of interest" description="Disordered" evidence="6">
    <location>
        <begin position="334"/>
        <end position="382"/>
    </location>
</feature>
<dbReference type="Proteomes" id="UP000261640">
    <property type="component" value="Unplaced"/>
</dbReference>
<evidence type="ECO:0000256" key="5">
    <source>
        <dbReference type="ARBA" id="ARBA00023242"/>
    </source>
</evidence>
<proteinExistence type="predicted"/>
<evidence type="ECO:0000256" key="1">
    <source>
        <dbReference type="ARBA" id="ARBA00004123"/>
    </source>
</evidence>
<protein>
    <submittedName>
        <fullName evidence="8">PHD finger protein 11</fullName>
    </submittedName>
</protein>
<dbReference type="InterPro" id="IPR013083">
    <property type="entry name" value="Znf_RING/FYVE/PHD"/>
</dbReference>
<dbReference type="PROSITE" id="PS51805">
    <property type="entry name" value="EPHD"/>
    <property type="match status" value="1"/>
</dbReference>
<comment type="subcellular location">
    <subcellularLocation>
        <location evidence="1">Nucleus</location>
    </subcellularLocation>
</comment>
<dbReference type="InterPro" id="IPR034732">
    <property type="entry name" value="EPHD"/>
</dbReference>
<dbReference type="PANTHER" id="PTHR12420">
    <property type="entry name" value="PHD FINGER PROTEIN"/>
    <property type="match status" value="1"/>
</dbReference>
<dbReference type="InParanoid" id="A0A7N8XNW8"/>
<evidence type="ECO:0000313" key="8">
    <source>
        <dbReference type="Ensembl" id="ENSMAMP00000055342.1"/>
    </source>
</evidence>
<organism evidence="8 9">
    <name type="scientific">Mastacembelus armatus</name>
    <name type="common">zig-zag eel</name>
    <dbReference type="NCBI Taxonomy" id="205130"/>
    <lineage>
        <taxon>Eukaryota</taxon>
        <taxon>Metazoa</taxon>
        <taxon>Chordata</taxon>
        <taxon>Craniata</taxon>
        <taxon>Vertebrata</taxon>
        <taxon>Euteleostomi</taxon>
        <taxon>Actinopterygii</taxon>
        <taxon>Neopterygii</taxon>
        <taxon>Teleostei</taxon>
        <taxon>Neoteleostei</taxon>
        <taxon>Acanthomorphata</taxon>
        <taxon>Anabantaria</taxon>
        <taxon>Synbranchiformes</taxon>
        <taxon>Mastacembelidae</taxon>
        <taxon>Mastacembelus</taxon>
    </lineage>
</organism>
<feature type="domain" description="PHD-type" evidence="7">
    <location>
        <begin position="6"/>
        <end position="124"/>
    </location>
</feature>
<dbReference type="Ensembl" id="ENSMAMT00000067123.1">
    <property type="protein sequence ID" value="ENSMAMP00000055342.1"/>
    <property type="gene ID" value="ENSMAMG00000028183.1"/>
</dbReference>
<reference evidence="8" key="2">
    <citation type="submission" date="2025-09" db="UniProtKB">
        <authorList>
            <consortium name="Ensembl"/>
        </authorList>
    </citation>
    <scope>IDENTIFICATION</scope>
</reference>
<dbReference type="Pfam" id="PF13771">
    <property type="entry name" value="zf-HC5HC2H"/>
    <property type="match status" value="1"/>
</dbReference>
<dbReference type="GeneTree" id="ENSGT00950000182865"/>
<feature type="region of interest" description="Disordered" evidence="6">
    <location>
        <begin position="195"/>
        <end position="237"/>
    </location>
</feature>
<keyword evidence="5" id="KW-0539">Nucleus</keyword>
<keyword evidence="9" id="KW-1185">Reference proteome</keyword>
<evidence type="ECO:0000256" key="6">
    <source>
        <dbReference type="SAM" id="MobiDB-lite"/>
    </source>
</evidence>
<reference evidence="8" key="1">
    <citation type="submission" date="2025-08" db="UniProtKB">
        <authorList>
            <consortium name="Ensembl"/>
        </authorList>
    </citation>
    <scope>IDENTIFICATION</scope>
</reference>
<dbReference type="InterPro" id="IPR001965">
    <property type="entry name" value="Znf_PHD"/>
</dbReference>
<keyword evidence="3" id="KW-0863">Zinc-finger</keyword>
<evidence type="ECO:0000256" key="2">
    <source>
        <dbReference type="ARBA" id="ARBA00022723"/>
    </source>
</evidence>
<feature type="compositionally biased region" description="Polar residues" evidence="6">
    <location>
        <begin position="368"/>
        <end position="382"/>
    </location>
</feature>
<feature type="region of interest" description="Disordered" evidence="6">
    <location>
        <begin position="252"/>
        <end position="301"/>
    </location>
</feature>
<dbReference type="PANTHER" id="PTHR12420:SF4">
    <property type="entry name" value="PHD FINGER PROTEIN 11"/>
    <property type="match status" value="1"/>
</dbReference>
<dbReference type="SMART" id="SM00249">
    <property type="entry name" value="PHD"/>
    <property type="match status" value="1"/>
</dbReference>
<sequence>MDRDAKVSCILCKRCEETEKTGALSTKNEVTAHQNCLLFASKLWCRESPQFDDLFGFSVDDVLEEVNRGKKLSCNRCKQKGATAGCEVGRCKKSYHYPCAVEEGAKIIEDSINGKYGLYCTRHHQNHQSGLNSLDGDRPNFAEPKPFENSSGSSEEGSCPACEKKEESIHLERSPANTVHKLYCDKHAPSPYKNVMLTPFKRRLSNKDEEAENPPKRKGEARKNRVLDDSSSSDENEVNAEMAMFAPLESDLDESATSVSEHQVNRKETKNPKGSTSGNELEDEKKEEETRSKDEDETNIHSDTVSESLLCPVKICKETQTLFIKTEDEVKCSSQKPVQSPDHHNSGQSVPRKSSKETPPSPYHTKPPSVTSLMTSETLGPSSLSAKALPFKPKPNIDAASFWKSCNTAGCTQTIFTDFVNEISDISSRIQSDKASQQDYDLALEVMAASGKLGELMARHQEELKRKQMELTKAVDVMAEVISALKK</sequence>
<accession>A0A7N8XNW8</accession>
<feature type="region of interest" description="Disordered" evidence="6">
    <location>
        <begin position="128"/>
        <end position="170"/>
    </location>
</feature>
<evidence type="ECO:0000256" key="4">
    <source>
        <dbReference type="ARBA" id="ARBA00022833"/>
    </source>
</evidence>